<keyword evidence="1" id="KW-0732">Signal</keyword>
<dbReference type="AlphaFoldDB" id="A0A0N0E827"/>
<dbReference type="STRING" id="1514904.SU32_05695"/>
<accession>A0A0N0E827</accession>
<feature type="signal peptide" evidence="1">
    <location>
        <begin position="1"/>
        <end position="28"/>
    </location>
</feature>
<proteinExistence type="predicted"/>
<dbReference type="OrthoDB" id="9810636at2"/>
<gene>
    <name evidence="2" type="ORF">SU32_05695</name>
</gene>
<evidence type="ECO:0000313" key="2">
    <source>
        <dbReference type="EMBL" id="KPB01865.1"/>
    </source>
</evidence>
<dbReference type="PATRIC" id="fig|1514904.3.peg.3164"/>
<organism evidence="2 3">
    <name type="scientific">Ahrensia marina</name>
    <dbReference type="NCBI Taxonomy" id="1514904"/>
    <lineage>
        <taxon>Bacteria</taxon>
        <taxon>Pseudomonadati</taxon>
        <taxon>Pseudomonadota</taxon>
        <taxon>Alphaproteobacteria</taxon>
        <taxon>Hyphomicrobiales</taxon>
        <taxon>Ahrensiaceae</taxon>
        <taxon>Ahrensia</taxon>
    </lineage>
</organism>
<dbReference type="Proteomes" id="UP000038011">
    <property type="component" value="Unassembled WGS sequence"/>
</dbReference>
<evidence type="ECO:0000313" key="3">
    <source>
        <dbReference type="Proteomes" id="UP000038011"/>
    </source>
</evidence>
<name>A0A0N0E827_9HYPH</name>
<dbReference type="EMBL" id="JXMU01000007">
    <property type="protein sequence ID" value="KPB01865.1"/>
    <property type="molecule type" value="Genomic_DNA"/>
</dbReference>
<feature type="chain" id="PRO_5005847225" evidence="1">
    <location>
        <begin position="29"/>
        <end position="412"/>
    </location>
</feature>
<dbReference type="SUPFAM" id="SSF69322">
    <property type="entry name" value="Tricorn protease domain 2"/>
    <property type="match status" value="1"/>
</dbReference>
<evidence type="ECO:0000256" key="1">
    <source>
        <dbReference type="SAM" id="SignalP"/>
    </source>
</evidence>
<sequence length="412" mass="44441">MSKYLHQLTLLSGIVTMSLAGATSTSLADDETKEAWRLFVSDQTASKVTVLDPDAGQILDQYSMSGYVTHLVPSKSKKTIFAVQMDHDVVNVIASGITISGHGDHSDIEVENPSLLPVKLEGARPVHVIAHGGNMVQFFDREGEARVYSEDVLLEGNSDYKTVKTTAPHHGVVVPMGDYFLASEPNMEVETKEGDLPPRLGVKAINKNGETVAEIATCTGLHGEAHSAGLVAFGCEEGVIIASIKGNNPPEFKMLEYSADMPEGKVGTLAGGKAMQFFLGNYGADKLVIIDPSSDNPYLVVSLPVRYVHFVLDPENVKTAYVFTEDGKLNALNVLSGEISHSAQITEPYSKDGHWRDPRPRIAVMGDKIAVTDPREGIVRLLDSKSFEEEKTIKVDGLPFNVVAIGGSGLQH</sequence>
<keyword evidence="3" id="KW-1185">Reference proteome</keyword>
<protein>
    <submittedName>
        <fullName evidence="2">Uncharacterized protein</fullName>
    </submittedName>
</protein>
<dbReference type="RefSeq" id="WP_053998389.1">
    <property type="nucleotide sequence ID" value="NZ_JXMU01000007.1"/>
</dbReference>
<reference evidence="2 3" key="1">
    <citation type="submission" date="2015-01" db="EMBL/GenBank/DDBJ databases">
        <title>Ahrensia donghaiensis sp. nov., a novel dimethylsulphoniopropionate-cleavage bacterium isolated from seawater and emended descriptions of the genus Ahrensia and Ahrensia kielensis.</title>
        <authorList>
            <person name="Liu J."/>
        </authorList>
    </citation>
    <scope>NUCLEOTIDE SEQUENCE [LARGE SCALE GENOMIC DNA]</scope>
    <source>
        <strain evidence="2 3">LZD062</strain>
    </source>
</reference>
<comment type="caution">
    <text evidence="2">The sequence shown here is derived from an EMBL/GenBank/DDBJ whole genome shotgun (WGS) entry which is preliminary data.</text>
</comment>